<dbReference type="GO" id="GO:0005634">
    <property type="term" value="C:nucleus"/>
    <property type="evidence" value="ECO:0007669"/>
    <property type="project" value="TreeGrafter"/>
</dbReference>
<dbReference type="AlphaFoldDB" id="A0AAW2UB90"/>
<protein>
    <submittedName>
        <fullName evidence="2">Uncharacterized protein</fullName>
    </submittedName>
</protein>
<evidence type="ECO:0000256" key="1">
    <source>
        <dbReference type="SAM" id="MobiDB-lite"/>
    </source>
</evidence>
<feature type="region of interest" description="Disordered" evidence="1">
    <location>
        <begin position="230"/>
        <end position="251"/>
    </location>
</feature>
<proteinExistence type="predicted"/>
<name>A0AAW2UB90_SESRA</name>
<feature type="region of interest" description="Disordered" evidence="1">
    <location>
        <begin position="272"/>
        <end position="309"/>
    </location>
</feature>
<feature type="compositionally biased region" description="Polar residues" evidence="1">
    <location>
        <begin position="241"/>
        <end position="251"/>
    </location>
</feature>
<dbReference type="EMBL" id="JACGWJ010000006">
    <property type="protein sequence ID" value="KAL0414550.1"/>
    <property type="molecule type" value="Genomic_DNA"/>
</dbReference>
<organism evidence="2">
    <name type="scientific">Sesamum radiatum</name>
    <name type="common">Black benniseed</name>
    <dbReference type="NCBI Taxonomy" id="300843"/>
    <lineage>
        <taxon>Eukaryota</taxon>
        <taxon>Viridiplantae</taxon>
        <taxon>Streptophyta</taxon>
        <taxon>Embryophyta</taxon>
        <taxon>Tracheophyta</taxon>
        <taxon>Spermatophyta</taxon>
        <taxon>Magnoliopsida</taxon>
        <taxon>eudicotyledons</taxon>
        <taxon>Gunneridae</taxon>
        <taxon>Pentapetalae</taxon>
        <taxon>asterids</taxon>
        <taxon>lamiids</taxon>
        <taxon>Lamiales</taxon>
        <taxon>Pedaliaceae</taxon>
        <taxon>Sesamum</taxon>
    </lineage>
</organism>
<feature type="compositionally biased region" description="Low complexity" evidence="1">
    <location>
        <begin position="276"/>
        <end position="309"/>
    </location>
</feature>
<dbReference type="GO" id="GO:0042752">
    <property type="term" value="P:regulation of circadian rhythm"/>
    <property type="evidence" value="ECO:0007669"/>
    <property type="project" value="InterPro"/>
</dbReference>
<dbReference type="PANTHER" id="PTHR34798:SF2">
    <property type="entry name" value="PROTEIN TIME FOR COFFEE"/>
    <property type="match status" value="1"/>
</dbReference>
<comment type="caution">
    <text evidence="2">The sequence shown here is derived from an EMBL/GenBank/DDBJ whole genome shotgun (WGS) entry which is preliminary data.</text>
</comment>
<feature type="region of interest" description="Disordered" evidence="1">
    <location>
        <begin position="35"/>
        <end position="71"/>
    </location>
</feature>
<accession>A0AAW2UB90</accession>
<reference evidence="2" key="2">
    <citation type="journal article" date="2024" name="Plant">
        <title>Genomic evolution and insights into agronomic trait innovations of Sesamum species.</title>
        <authorList>
            <person name="Miao H."/>
            <person name="Wang L."/>
            <person name="Qu L."/>
            <person name="Liu H."/>
            <person name="Sun Y."/>
            <person name="Le M."/>
            <person name="Wang Q."/>
            <person name="Wei S."/>
            <person name="Zheng Y."/>
            <person name="Lin W."/>
            <person name="Duan Y."/>
            <person name="Cao H."/>
            <person name="Xiong S."/>
            <person name="Wang X."/>
            <person name="Wei L."/>
            <person name="Li C."/>
            <person name="Ma Q."/>
            <person name="Ju M."/>
            <person name="Zhao R."/>
            <person name="Li G."/>
            <person name="Mu C."/>
            <person name="Tian Q."/>
            <person name="Mei H."/>
            <person name="Zhang T."/>
            <person name="Gao T."/>
            <person name="Zhang H."/>
        </authorList>
    </citation>
    <scope>NUCLEOTIDE SEQUENCE</scope>
    <source>
        <strain evidence="2">G02</strain>
    </source>
</reference>
<dbReference type="InterPro" id="IPR039317">
    <property type="entry name" value="TIC"/>
</dbReference>
<gene>
    <name evidence="2" type="ORF">Sradi_1656700</name>
</gene>
<feature type="region of interest" description="Disordered" evidence="1">
    <location>
        <begin position="122"/>
        <end position="148"/>
    </location>
</feature>
<dbReference type="PANTHER" id="PTHR34798">
    <property type="entry name" value="PROTEIN TIME FOR COFFEE"/>
    <property type="match status" value="1"/>
</dbReference>
<reference evidence="2" key="1">
    <citation type="submission" date="2020-06" db="EMBL/GenBank/DDBJ databases">
        <authorList>
            <person name="Li T."/>
            <person name="Hu X."/>
            <person name="Zhang T."/>
            <person name="Song X."/>
            <person name="Zhang H."/>
            <person name="Dai N."/>
            <person name="Sheng W."/>
            <person name="Hou X."/>
            <person name="Wei L."/>
        </authorList>
    </citation>
    <scope>NUCLEOTIDE SEQUENCE</scope>
    <source>
        <strain evidence="2">G02</strain>
        <tissue evidence="2">Leaf</tissue>
    </source>
</reference>
<evidence type="ECO:0000313" key="2">
    <source>
        <dbReference type="EMBL" id="KAL0414550.1"/>
    </source>
</evidence>
<sequence>MNIYGPNFAMPIQNFALVTPPAALASAAAAAATASGSSNQSEKKAHQPQQQGLKTGVDSLPPHSFAMSFGPISGTTPSSSIDISTMNPVWQSSEGARMNFQLLAAASAAAKAAAQKNFRISEDGKSGCADSSATDDERKSLAGKAPGGVGQSIAFTRSDLADAPVTSIQANSVIESSARSLNVSSGPARSSRSAATNATGAINVPNAHIQAQLHQQQMLQLKQHQQQQQLAATAVNRSKVPVSSNGSIYSEHLSSSPAMAAKFPNALSGFPQNLIQSNSSSPTQSPQWKSSSRTPTSQSSSPLVSSTTTTLKNLPSNILDLSPKCTLKSPLEEIRNHPQRLKGKHLQVATRLHLPR</sequence>